<dbReference type="PANTHER" id="PTHR24373:SF275">
    <property type="entry name" value="TIR DOMAIN-CONTAINING PROTEIN"/>
    <property type="match status" value="1"/>
</dbReference>
<feature type="region of interest" description="Disordered" evidence="5">
    <location>
        <begin position="521"/>
        <end position="540"/>
    </location>
</feature>
<dbReference type="InParanoid" id="K1QFH0"/>
<sequence length="540" mass="61451">MYRMAVSRFGDCVMIQKDTNREMGSLLLFLVGTLIAASVAADDGCPVNCNCNQTNVKCHGYNSVPQQFRSFSIIKVFDLSNNNLTSLSKTDFEKFVNIEKLSLEGNSITNIEKGSFSSLHRLRMLNISTNKLESIEDGVFCNLTSLTTLILNNNYISNLSLDVFHNVPNLQRLDLSLNRIYSFSSCSLILPSLRYLNLDNNSLATIPSHIFNCTPHLQTLRLNLNRIRHLQKYSFSNVPNISSVSLDNNVIRILDIETFEVKHQDPNTLLECKIKVFSIAGNFLTEVPNALNDLVYVGHLDISDNNIQTIRTLAFDRLRYLRYLRISEMPLLSKVDVDAFGGLNLRDIFMTRNPMLKELPGNLLQNMGELRTVVLNNNGLVTLPKSLCNWQQLMDVMLNDNNFICSCSNSWLQSYRGWDTPQTQQHVKKLKCHRPNNPDDFLIKDYDFSRLSCMSLGSAVSTKSRVLVGLIAATLTLLALAVILFIVRYRKRLVFRYRQFKYRRHTDSAFTIEPKYSDLSTNGDLHGDTPNTRDKANLLT</sequence>
<dbReference type="SUPFAM" id="SSF52058">
    <property type="entry name" value="L domain-like"/>
    <property type="match status" value="1"/>
</dbReference>
<dbReference type="FunFam" id="3.80.10.10:FF:000770">
    <property type="entry name" value="Uncharacterized protein"/>
    <property type="match status" value="1"/>
</dbReference>
<feature type="transmembrane region" description="Helical" evidence="6">
    <location>
        <begin position="466"/>
        <end position="487"/>
    </location>
</feature>
<keyword evidence="1" id="KW-0433">Leucine-rich repeat</keyword>
<dbReference type="InterPro" id="IPR001611">
    <property type="entry name" value="Leu-rich_rpt"/>
</dbReference>
<dbReference type="InterPro" id="IPR032675">
    <property type="entry name" value="LRR_dom_sf"/>
</dbReference>
<feature type="signal peptide" evidence="7">
    <location>
        <begin position="1"/>
        <end position="41"/>
    </location>
</feature>
<dbReference type="HOGENOM" id="CLU_504572_0_0_1"/>
<organism evidence="8">
    <name type="scientific">Magallana gigas</name>
    <name type="common">Pacific oyster</name>
    <name type="synonym">Crassostrea gigas</name>
    <dbReference type="NCBI Taxonomy" id="29159"/>
    <lineage>
        <taxon>Eukaryota</taxon>
        <taxon>Metazoa</taxon>
        <taxon>Spiralia</taxon>
        <taxon>Lophotrochozoa</taxon>
        <taxon>Mollusca</taxon>
        <taxon>Bivalvia</taxon>
        <taxon>Autobranchia</taxon>
        <taxon>Pteriomorphia</taxon>
        <taxon>Ostreida</taxon>
        <taxon>Ostreoidea</taxon>
        <taxon>Ostreidae</taxon>
        <taxon>Magallana</taxon>
    </lineage>
</organism>
<proteinExistence type="predicted"/>
<keyword evidence="6" id="KW-1133">Transmembrane helix</keyword>
<evidence type="ECO:0000256" key="2">
    <source>
        <dbReference type="ARBA" id="ARBA00022729"/>
    </source>
</evidence>
<evidence type="ECO:0000256" key="5">
    <source>
        <dbReference type="SAM" id="MobiDB-lite"/>
    </source>
</evidence>
<dbReference type="PANTHER" id="PTHR24373">
    <property type="entry name" value="SLIT RELATED LEUCINE-RICH REPEAT NEURONAL PROTEIN"/>
    <property type="match status" value="1"/>
</dbReference>
<dbReference type="EMBL" id="JH817210">
    <property type="protein sequence ID" value="EKC29869.1"/>
    <property type="molecule type" value="Genomic_DNA"/>
</dbReference>
<dbReference type="InterPro" id="IPR050328">
    <property type="entry name" value="Dev_Immune_Receptor"/>
</dbReference>
<dbReference type="AlphaFoldDB" id="K1QFH0"/>
<dbReference type="Pfam" id="PF13855">
    <property type="entry name" value="LRR_8"/>
    <property type="match status" value="3"/>
</dbReference>
<feature type="chain" id="PRO_5043982836" evidence="7">
    <location>
        <begin position="42"/>
        <end position="540"/>
    </location>
</feature>
<keyword evidence="4" id="KW-0325">Glycoprotein</keyword>
<evidence type="ECO:0000256" key="4">
    <source>
        <dbReference type="ARBA" id="ARBA00023180"/>
    </source>
</evidence>
<protein>
    <submittedName>
        <fullName evidence="8">Leucine-rich repeat-containing G-protein coupled receptor 6</fullName>
    </submittedName>
</protein>
<dbReference type="SMART" id="SM00369">
    <property type="entry name" value="LRR_TYP"/>
    <property type="match status" value="10"/>
</dbReference>
<name>K1QFH0_MAGGI</name>
<feature type="compositionally biased region" description="Basic and acidic residues" evidence="5">
    <location>
        <begin position="525"/>
        <end position="540"/>
    </location>
</feature>
<dbReference type="Gene3D" id="3.80.10.10">
    <property type="entry name" value="Ribonuclease Inhibitor"/>
    <property type="match status" value="3"/>
</dbReference>
<keyword evidence="6" id="KW-0472">Membrane</keyword>
<keyword evidence="8" id="KW-0675">Receptor</keyword>
<evidence type="ECO:0000256" key="1">
    <source>
        <dbReference type="ARBA" id="ARBA00022614"/>
    </source>
</evidence>
<accession>K1QFH0</accession>
<gene>
    <name evidence="8" type="ORF">CGI_10026203</name>
</gene>
<keyword evidence="6" id="KW-0812">Transmembrane</keyword>
<evidence type="ECO:0000313" key="8">
    <source>
        <dbReference type="EMBL" id="EKC29869.1"/>
    </source>
</evidence>
<keyword evidence="3" id="KW-0677">Repeat</keyword>
<evidence type="ECO:0000256" key="3">
    <source>
        <dbReference type="ARBA" id="ARBA00022737"/>
    </source>
</evidence>
<evidence type="ECO:0000256" key="7">
    <source>
        <dbReference type="SAM" id="SignalP"/>
    </source>
</evidence>
<dbReference type="InterPro" id="IPR003591">
    <property type="entry name" value="Leu-rich_rpt_typical-subtyp"/>
</dbReference>
<reference evidence="8" key="1">
    <citation type="journal article" date="2012" name="Nature">
        <title>The oyster genome reveals stress adaptation and complexity of shell formation.</title>
        <authorList>
            <person name="Zhang G."/>
            <person name="Fang X."/>
            <person name="Guo X."/>
            <person name="Li L."/>
            <person name="Luo R."/>
            <person name="Xu F."/>
            <person name="Yang P."/>
            <person name="Zhang L."/>
            <person name="Wang X."/>
            <person name="Qi H."/>
            <person name="Xiong Z."/>
            <person name="Que H."/>
            <person name="Xie Y."/>
            <person name="Holland P.W."/>
            <person name="Paps J."/>
            <person name="Zhu Y."/>
            <person name="Wu F."/>
            <person name="Chen Y."/>
            <person name="Wang J."/>
            <person name="Peng C."/>
            <person name="Meng J."/>
            <person name="Yang L."/>
            <person name="Liu J."/>
            <person name="Wen B."/>
            <person name="Zhang N."/>
            <person name="Huang Z."/>
            <person name="Zhu Q."/>
            <person name="Feng Y."/>
            <person name="Mount A."/>
            <person name="Hedgecock D."/>
            <person name="Xu Z."/>
            <person name="Liu Y."/>
            <person name="Domazet-Loso T."/>
            <person name="Du Y."/>
            <person name="Sun X."/>
            <person name="Zhang S."/>
            <person name="Liu B."/>
            <person name="Cheng P."/>
            <person name="Jiang X."/>
            <person name="Li J."/>
            <person name="Fan D."/>
            <person name="Wang W."/>
            <person name="Fu W."/>
            <person name="Wang T."/>
            <person name="Wang B."/>
            <person name="Zhang J."/>
            <person name="Peng Z."/>
            <person name="Li Y."/>
            <person name="Li N."/>
            <person name="Wang J."/>
            <person name="Chen M."/>
            <person name="He Y."/>
            <person name="Tan F."/>
            <person name="Song X."/>
            <person name="Zheng Q."/>
            <person name="Huang R."/>
            <person name="Yang H."/>
            <person name="Du X."/>
            <person name="Chen L."/>
            <person name="Yang M."/>
            <person name="Gaffney P.M."/>
            <person name="Wang S."/>
            <person name="Luo L."/>
            <person name="She Z."/>
            <person name="Ming Y."/>
            <person name="Huang W."/>
            <person name="Zhang S."/>
            <person name="Huang B."/>
            <person name="Zhang Y."/>
            <person name="Qu T."/>
            <person name="Ni P."/>
            <person name="Miao G."/>
            <person name="Wang J."/>
            <person name="Wang Q."/>
            <person name="Steinberg C.E."/>
            <person name="Wang H."/>
            <person name="Li N."/>
            <person name="Qian L."/>
            <person name="Zhang G."/>
            <person name="Li Y."/>
            <person name="Yang H."/>
            <person name="Liu X."/>
            <person name="Wang J."/>
            <person name="Yin Y."/>
            <person name="Wang J."/>
        </authorList>
    </citation>
    <scope>NUCLEOTIDE SEQUENCE [LARGE SCALE GENOMIC DNA]</scope>
    <source>
        <strain evidence="8">05x7-T-G4-1.051#20</strain>
    </source>
</reference>
<keyword evidence="2 7" id="KW-0732">Signal</keyword>
<evidence type="ECO:0000256" key="6">
    <source>
        <dbReference type="SAM" id="Phobius"/>
    </source>
</evidence>
<dbReference type="PROSITE" id="PS51450">
    <property type="entry name" value="LRR"/>
    <property type="match status" value="6"/>
</dbReference>